<keyword evidence="4" id="KW-1185">Reference proteome</keyword>
<evidence type="ECO:0000256" key="1">
    <source>
        <dbReference type="SAM" id="Phobius"/>
    </source>
</evidence>
<dbReference type="InterPro" id="IPR011379">
    <property type="entry name" value="MazG-related_GP37"/>
</dbReference>
<accession>A0ABR7WTB7</accession>
<sequence>MELNNYQELAKEHDQNSNRRILNSYIIPLFGIIGETGALISEFKKSFRDKSGHTKFLVNVEEILGNILWYSSNIATKMNLNLEDIANKNIQKIKERFPKPGEIICVTELFDSEYKDGEKIPRSMILEFREEIKNKKKKIKVLVDEKLVGDVLTDNSYDDDGYRYHDIFHFAYAAILGWSPVVRSIMGIKRKSNPLIDEIEDGARAAIIEEAISAFVYQFAKDHKFYENIEKVDNQLIKTIRNLSSNLEVSKCNIAEWEVAILMGYEVFRKLIKNGGGRVKVDLNNREIKFID</sequence>
<comment type="caution">
    <text evidence="3">The sequence shown here is derived from an EMBL/GenBank/DDBJ whole genome shotgun (WGS) entry which is preliminary data.</text>
</comment>
<proteinExistence type="predicted"/>
<keyword evidence="1" id="KW-1133">Transmembrane helix</keyword>
<evidence type="ECO:0000259" key="2">
    <source>
        <dbReference type="Pfam" id="PF18722"/>
    </source>
</evidence>
<dbReference type="SUPFAM" id="SSF101386">
    <property type="entry name" value="all-alpha NTP pyrophosphatases"/>
    <property type="match status" value="1"/>
</dbReference>
<dbReference type="InterPro" id="IPR041407">
    <property type="entry name" value="MazG_C"/>
</dbReference>
<protein>
    <submittedName>
        <fullName evidence="3">Nucleoside triphosphate pyrophosphohydrolase family protein</fullName>
    </submittedName>
</protein>
<reference evidence="3 4" key="1">
    <citation type="submission" date="2020-09" db="EMBL/GenBank/DDBJ databases">
        <title>Novel species of Mucilaginibacter isolated from a glacier on the Tibetan Plateau.</title>
        <authorList>
            <person name="Liu Q."/>
            <person name="Xin Y.-H."/>
        </authorList>
    </citation>
    <scope>NUCLEOTIDE SEQUENCE [LARGE SCALE GENOMIC DNA]</scope>
    <source>
        <strain evidence="3 4">ZT4R22</strain>
    </source>
</reference>
<dbReference type="Gene3D" id="1.10.287.1080">
    <property type="entry name" value="MazG-like"/>
    <property type="match status" value="1"/>
</dbReference>
<dbReference type="CDD" id="cd11541">
    <property type="entry name" value="NTP-PPase_u4"/>
    <property type="match status" value="1"/>
</dbReference>
<evidence type="ECO:0000313" key="3">
    <source>
        <dbReference type="EMBL" id="MBD1365496.1"/>
    </source>
</evidence>
<dbReference type="EMBL" id="JACWMY010000008">
    <property type="protein sequence ID" value="MBD1365496.1"/>
    <property type="molecule type" value="Genomic_DNA"/>
</dbReference>
<name>A0ABR7WTB7_9SPHI</name>
<feature type="domain" description="MazG C-terminal" evidence="2">
    <location>
        <begin position="107"/>
        <end position="290"/>
    </location>
</feature>
<dbReference type="Pfam" id="PF18722">
    <property type="entry name" value="MazG_C"/>
    <property type="match status" value="1"/>
</dbReference>
<organism evidence="3 4">
    <name type="scientific">Mucilaginibacter pankratovii</name>
    <dbReference type="NCBI Taxonomy" id="2772110"/>
    <lineage>
        <taxon>Bacteria</taxon>
        <taxon>Pseudomonadati</taxon>
        <taxon>Bacteroidota</taxon>
        <taxon>Sphingobacteriia</taxon>
        <taxon>Sphingobacteriales</taxon>
        <taxon>Sphingobacteriaceae</taxon>
        <taxon>Mucilaginibacter</taxon>
    </lineage>
</organism>
<feature type="transmembrane region" description="Helical" evidence="1">
    <location>
        <begin position="20"/>
        <end position="40"/>
    </location>
</feature>
<keyword evidence="1" id="KW-0472">Membrane</keyword>
<evidence type="ECO:0000313" key="4">
    <source>
        <dbReference type="Proteomes" id="UP000606600"/>
    </source>
</evidence>
<keyword evidence="1" id="KW-0812">Transmembrane</keyword>
<dbReference type="RefSeq" id="WP_191190148.1">
    <property type="nucleotide sequence ID" value="NZ_JACWMY010000008.1"/>
</dbReference>
<dbReference type="Proteomes" id="UP000606600">
    <property type="component" value="Unassembled WGS sequence"/>
</dbReference>
<gene>
    <name evidence="3" type="ORF">IDJ77_16900</name>
</gene>